<dbReference type="RefSeq" id="WP_109894830.1">
    <property type="nucleotide sequence ID" value="NZ_CP029550.1"/>
</dbReference>
<reference evidence="4" key="1">
    <citation type="submission" date="2018-05" db="EMBL/GenBank/DDBJ databases">
        <title>Complete Genome Sequence of Methylobacterium sp. 17SD2-17.</title>
        <authorList>
            <person name="Srinivasan S."/>
        </authorList>
    </citation>
    <scope>NUCLEOTIDE SEQUENCE [LARGE SCALE GENOMIC DNA]</scope>
    <source>
        <strain evidence="4">17SD2-17</strain>
    </source>
</reference>
<dbReference type="OrthoDB" id="9808814at2"/>
<proteinExistence type="inferred from homology"/>
<comment type="similarity">
    <text evidence="1">Belongs to the short-chain dehydrogenases/reductases (SDR) family.</text>
</comment>
<gene>
    <name evidence="3" type="ORF">DK389_28520</name>
</gene>
<dbReference type="Gene3D" id="3.40.50.720">
    <property type="entry name" value="NAD(P)-binding Rossmann-like Domain"/>
    <property type="match status" value="1"/>
</dbReference>
<evidence type="ECO:0000313" key="3">
    <source>
        <dbReference type="EMBL" id="AWN43739.1"/>
    </source>
</evidence>
<dbReference type="PRINTS" id="PR00081">
    <property type="entry name" value="GDHRDH"/>
</dbReference>
<dbReference type="InterPro" id="IPR002347">
    <property type="entry name" value="SDR_fam"/>
</dbReference>
<dbReference type="GO" id="GO:0016491">
    <property type="term" value="F:oxidoreductase activity"/>
    <property type="evidence" value="ECO:0007669"/>
    <property type="project" value="UniProtKB-KW"/>
</dbReference>
<dbReference type="PROSITE" id="PS00061">
    <property type="entry name" value="ADH_SHORT"/>
    <property type="match status" value="1"/>
</dbReference>
<organism evidence="3 4">
    <name type="scientific">Methylobacterium durans</name>
    <dbReference type="NCBI Taxonomy" id="2202825"/>
    <lineage>
        <taxon>Bacteria</taxon>
        <taxon>Pseudomonadati</taxon>
        <taxon>Pseudomonadota</taxon>
        <taxon>Alphaproteobacteria</taxon>
        <taxon>Hyphomicrobiales</taxon>
        <taxon>Methylobacteriaceae</taxon>
        <taxon>Methylobacterium</taxon>
    </lineage>
</organism>
<dbReference type="EMBL" id="CP029550">
    <property type="protein sequence ID" value="AWN43739.1"/>
    <property type="molecule type" value="Genomic_DNA"/>
</dbReference>
<accession>A0A2U8WCF4</accession>
<keyword evidence="4" id="KW-1185">Reference proteome</keyword>
<evidence type="ECO:0000256" key="1">
    <source>
        <dbReference type="ARBA" id="ARBA00006484"/>
    </source>
</evidence>
<protein>
    <submittedName>
        <fullName evidence="3">Oxidoreductase</fullName>
    </submittedName>
</protein>
<dbReference type="AlphaFoldDB" id="A0A2U8WCF4"/>
<name>A0A2U8WCF4_9HYPH</name>
<dbReference type="SUPFAM" id="SSF51735">
    <property type="entry name" value="NAD(P)-binding Rossmann-fold domains"/>
    <property type="match status" value="1"/>
</dbReference>
<dbReference type="InterPro" id="IPR020904">
    <property type="entry name" value="Sc_DH/Rdtase_CS"/>
</dbReference>
<dbReference type="Pfam" id="PF00106">
    <property type="entry name" value="adh_short"/>
    <property type="match status" value="1"/>
</dbReference>
<sequence>MSDTQRRPFAVVTGGSNGIGFELARHFVENGHDVLIAAEDEGHLTQAASRLTEAAGRLSAGGGAVTIHAADLAREDGVAGLYAAIRAAGRPVDALCVNAGTGLGGPFAETDLARELRMIDLNVRGAVQLTKLVLRDMVARDAGKILFTSSISAAMPDPYEAVYGATKVFLRWFGEALRDELRDTGIGVSVLMPGVTETNFFNRAGMLDTKVGASEGKDDPALVAEAAFEAMQAGRDKVVPTLKNKVLSAVTDALPDKVAAQIHRRMAEPGSAG</sequence>
<dbReference type="InterPro" id="IPR036291">
    <property type="entry name" value="NAD(P)-bd_dom_sf"/>
</dbReference>
<dbReference type="CDD" id="cd05233">
    <property type="entry name" value="SDR_c"/>
    <property type="match status" value="1"/>
</dbReference>
<dbReference type="PANTHER" id="PTHR42901">
    <property type="entry name" value="ALCOHOL DEHYDROGENASE"/>
    <property type="match status" value="1"/>
</dbReference>
<keyword evidence="2" id="KW-0560">Oxidoreductase</keyword>
<evidence type="ECO:0000313" key="4">
    <source>
        <dbReference type="Proteomes" id="UP000245926"/>
    </source>
</evidence>
<evidence type="ECO:0000256" key="2">
    <source>
        <dbReference type="ARBA" id="ARBA00023002"/>
    </source>
</evidence>
<dbReference type="PIRSF" id="PIRSF000126">
    <property type="entry name" value="11-beta-HSD1"/>
    <property type="match status" value="1"/>
</dbReference>
<dbReference type="PANTHER" id="PTHR42901:SF1">
    <property type="entry name" value="ALCOHOL DEHYDROGENASE"/>
    <property type="match status" value="1"/>
</dbReference>
<dbReference type="Proteomes" id="UP000245926">
    <property type="component" value="Chromosome"/>
</dbReference>
<dbReference type="KEGG" id="mets:DK389_28520"/>